<feature type="compositionally biased region" description="Polar residues" evidence="1">
    <location>
        <begin position="370"/>
        <end position="399"/>
    </location>
</feature>
<evidence type="ECO:0000313" key="3">
    <source>
        <dbReference type="EMBL" id="CAD7077973.1"/>
    </source>
</evidence>
<dbReference type="Proteomes" id="UP000594454">
    <property type="component" value="Chromosome 1"/>
</dbReference>
<accession>A0A7R8YLX2</accession>
<name>A0A7R8YLX2_HERIL</name>
<feature type="transmembrane region" description="Helical" evidence="2">
    <location>
        <begin position="230"/>
        <end position="251"/>
    </location>
</feature>
<gene>
    <name evidence="3" type="ORF">HERILL_LOCUS1269</name>
</gene>
<dbReference type="EMBL" id="LR899009">
    <property type="protein sequence ID" value="CAD7077973.1"/>
    <property type="molecule type" value="Genomic_DNA"/>
</dbReference>
<keyword evidence="2" id="KW-1133">Transmembrane helix</keyword>
<proteinExistence type="predicted"/>
<keyword evidence="2" id="KW-0812">Transmembrane</keyword>
<feature type="region of interest" description="Disordered" evidence="1">
    <location>
        <begin position="350"/>
        <end position="408"/>
    </location>
</feature>
<feature type="transmembrane region" description="Helical" evidence="2">
    <location>
        <begin position="263"/>
        <end position="285"/>
    </location>
</feature>
<feature type="compositionally biased region" description="Polar residues" evidence="1">
    <location>
        <begin position="350"/>
        <end position="363"/>
    </location>
</feature>
<evidence type="ECO:0000313" key="4">
    <source>
        <dbReference type="Proteomes" id="UP000594454"/>
    </source>
</evidence>
<dbReference type="AlphaFoldDB" id="A0A7R8YLX2"/>
<evidence type="ECO:0000256" key="1">
    <source>
        <dbReference type="SAM" id="MobiDB-lite"/>
    </source>
</evidence>
<protein>
    <submittedName>
        <fullName evidence="3">Uncharacterized protein</fullName>
    </submittedName>
</protein>
<keyword evidence="2" id="KW-0472">Membrane</keyword>
<evidence type="ECO:0000256" key="2">
    <source>
        <dbReference type="SAM" id="Phobius"/>
    </source>
</evidence>
<reference evidence="3 4" key="1">
    <citation type="submission" date="2020-11" db="EMBL/GenBank/DDBJ databases">
        <authorList>
            <person name="Wallbank WR R."/>
            <person name="Pardo Diaz C."/>
            <person name="Kozak K."/>
            <person name="Martin S."/>
            <person name="Jiggins C."/>
            <person name="Moest M."/>
            <person name="Warren A I."/>
            <person name="Generalovic N T."/>
            <person name="Byers J.R.P. K."/>
            <person name="Montejo-Kovacevich G."/>
            <person name="Yen C E."/>
        </authorList>
    </citation>
    <scope>NUCLEOTIDE SEQUENCE [LARGE SCALE GENOMIC DNA]</scope>
</reference>
<sequence length="408" mass="44099">MPSSSASKTFAETAGDNHGRTLIEVFENGTLMGAVLPEPSQTMSESTNASSVITLTSEMLNLNMFRTDSNSAIVNCSNNTSLSSGETCGALVIDPPSNMSSISGMLSQAEYLNSSDTCSSTLESNVRRNLKRSSSRRKLKKCRPTEIFVNPFPPPYATIYVDAGSGDSSGQQNVTTMTGATIVPATAGFQNPIGSFASGHLTVQVPMIRRSLPEPNRKRCCADWFTRPSLPFVIGILALGGVACTLGGIVLGSTGLIEHSTQYLSAALLMIGIGVSMLVISGAIWRLSIPDDSESFQCFRPSFDTCRNCNSPYCANRFLTGAYFYPEFQHRQPPPSYMTTLQEYRLLVPEQSNENNSDNQRVQTPPPSYRSYSTNTLSASVQDLNQSRTSTENVTNELQASEKEATGT</sequence>
<dbReference type="OrthoDB" id="10070859at2759"/>
<keyword evidence="4" id="KW-1185">Reference proteome</keyword>
<organism evidence="3 4">
    <name type="scientific">Hermetia illucens</name>
    <name type="common">Black soldier fly</name>
    <dbReference type="NCBI Taxonomy" id="343691"/>
    <lineage>
        <taxon>Eukaryota</taxon>
        <taxon>Metazoa</taxon>
        <taxon>Ecdysozoa</taxon>
        <taxon>Arthropoda</taxon>
        <taxon>Hexapoda</taxon>
        <taxon>Insecta</taxon>
        <taxon>Pterygota</taxon>
        <taxon>Neoptera</taxon>
        <taxon>Endopterygota</taxon>
        <taxon>Diptera</taxon>
        <taxon>Brachycera</taxon>
        <taxon>Stratiomyomorpha</taxon>
        <taxon>Stratiomyidae</taxon>
        <taxon>Hermetiinae</taxon>
        <taxon>Hermetia</taxon>
    </lineage>
</organism>
<dbReference type="InParanoid" id="A0A7R8YLX2"/>